<comment type="caution">
    <text evidence="1">The sequence shown here is derived from an EMBL/GenBank/DDBJ whole genome shotgun (WGS) entry which is preliminary data.</text>
</comment>
<proteinExistence type="predicted"/>
<accession>A0ACC0BHF0</accession>
<dbReference type="Proteomes" id="UP001060085">
    <property type="component" value="Linkage Group LG03"/>
</dbReference>
<dbReference type="EMBL" id="CM044703">
    <property type="protein sequence ID" value="KAI5672047.1"/>
    <property type="molecule type" value="Genomic_DNA"/>
</dbReference>
<organism evidence="1 2">
    <name type="scientific">Catharanthus roseus</name>
    <name type="common">Madagascar periwinkle</name>
    <name type="synonym">Vinca rosea</name>
    <dbReference type="NCBI Taxonomy" id="4058"/>
    <lineage>
        <taxon>Eukaryota</taxon>
        <taxon>Viridiplantae</taxon>
        <taxon>Streptophyta</taxon>
        <taxon>Embryophyta</taxon>
        <taxon>Tracheophyta</taxon>
        <taxon>Spermatophyta</taxon>
        <taxon>Magnoliopsida</taxon>
        <taxon>eudicotyledons</taxon>
        <taxon>Gunneridae</taxon>
        <taxon>Pentapetalae</taxon>
        <taxon>asterids</taxon>
        <taxon>lamiids</taxon>
        <taxon>Gentianales</taxon>
        <taxon>Apocynaceae</taxon>
        <taxon>Rauvolfioideae</taxon>
        <taxon>Vinceae</taxon>
        <taxon>Catharanthinae</taxon>
        <taxon>Catharanthus</taxon>
    </lineage>
</organism>
<name>A0ACC0BHF0_CATRO</name>
<sequence length="111" mass="12753">MEQIGRGRNQGKVRTEHTANSSPVPTVHGRLPPKFNFGRLKTYCSWENPTVGKNTLVVIMVDNKGNKALDKIKWKVPNFNGESDPNLFLNWERHVENLFMVRNYSDNVKAK</sequence>
<gene>
    <name evidence="1" type="ORF">M9H77_12411</name>
</gene>
<protein>
    <submittedName>
        <fullName evidence="1">Uncharacterized protein</fullName>
    </submittedName>
</protein>
<evidence type="ECO:0000313" key="1">
    <source>
        <dbReference type="EMBL" id="KAI5672047.1"/>
    </source>
</evidence>
<evidence type="ECO:0000313" key="2">
    <source>
        <dbReference type="Proteomes" id="UP001060085"/>
    </source>
</evidence>
<keyword evidence="2" id="KW-1185">Reference proteome</keyword>
<reference evidence="2" key="1">
    <citation type="journal article" date="2023" name="Nat. Plants">
        <title>Single-cell RNA sequencing provides a high-resolution roadmap for understanding the multicellular compartmentation of specialized metabolism.</title>
        <authorList>
            <person name="Sun S."/>
            <person name="Shen X."/>
            <person name="Li Y."/>
            <person name="Li Y."/>
            <person name="Wang S."/>
            <person name="Li R."/>
            <person name="Zhang H."/>
            <person name="Shen G."/>
            <person name="Guo B."/>
            <person name="Wei J."/>
            <person name="Xu J."/>
            <person name="St-Pierre B."/>
            <person name="Chen S."/>
            <person name="Sun C."/>
        </authorList>
    </citation>
    <scope>NUCLEOTIDE SEQUENCE [LARGE SCALE GENOMIC DNA]</scope>
</reference>